<protein>
    <submittedName>
        <fullName evidence="10">Heat shock protein, mitochondrial</fullName>
    </submittedName>
</protein>
<dbReference type="Gene3D" id="2.60.40.790">
    <property type="match status" value="1"/>
</dbReference>
<evidence type="ECO:0000256" key="4">
    <source>
        <dbReference type="ARBA" id="ARBA00023128"/>
    </source>
</evidence>
<dbReference type="InterPro" id="IPR044656">
    <property type="entry name" value="HSP14.7/HSP23.5/HSP23.6-like"/>
</dbReference>
<dbReference type="PANTHER" id="PTHR46991:SF11">
    <property type="entry name" value="SMALL HEAT SHOCK PROTEIN HSPF"/>
    <property type="match status" value="1"/>
</dbReference>
<feature type="domain" description="SHSP" evidence="9">
    <location>
        <begin position="156"/>
        <end position="268"/>
    </location>
</feature>
<evidence type="ECO:0000256" key="2">
    <source>
        <dbReference type="ARBA" id="ARBA00022946"/>
    </source>
</evidence>
<dbReference type="GO" id="GO:0005739">
    <property type="term" value="C:mitochondrion"/>
    <property type="evidence" value="ECO:0007669"/>
    <property type="project" value="UniProtKB-SubCell"/>
</dbReference>
<feature type="region of interest" description="Disordered" evidence="8">
    <location>
        <begin position="85"/>
        <end position="114"/>
    </location>
</feature>
<evidence type="ECO:0000256" key="3">
    <source>
        <dbReference type="ARBA" id="ARBA00023016"/>
    </source>
</evidence>
<dbReference type="InterPro" id="IPR008978">
    <property type="entry name" value="HSP20-like_chaperone"/>
</dbReference>
<comment type="subcellular location">
    <subcellularLocation>
        <location evidence="1">Mitochondrion</location>
    </subcellularLocation>
</comment>
<comment type="similarity">
    <text evidence="6 7">Belongs to the small heat shock protein (HSP20) family.</text>
</comment>
<dbReference type="CDD" id="cd06464">
    <property type="entry name" value="ACD_sHsps-like"/>
    <property type="match status" value="1"/>
</dbReference>
<evidence type="ECO:0000256" key="6">
    <source>
        <dbReference type="PROSITE-ProRule" id="PRU00285"/>
    </source>
</evidence>
<dbReference type="PANTHER" id="PTHR46991">
    <property type="entry name" value="23.5 KDA HEAT SHOCK PROTEIN, MITOCHONDRIAL"/>
    <property type="match status" value="1"/>
</dbReference>
<evidence type="ECO:0000313" key="10">
    <source>
        <dbReference type="EMBL" id="JAT57164.1"/>
    </source>
</evidence>
<dbReference type="SUPFAM" id="SSF49764">
    <property type="entry name" value="HSP20-like chaperones"/>
    <property type="match status" value="1"/>
</dbReference>
<dbReference type="AlphaFoldDB" id="A0A1D1YRC6"/>
<gene>
    <name evidence="10" type="primary">HSP22_3</name>
    <name evidence="10" type="ORF">g.23717</name>
</gene>
<accession>A0A1D1YRC6</accession>
<feature type="compositionally biased region" description="Basic and acidic residues" evidence="8">
    <location>
        <begin position="18"/>
        <end position="28"/>
    </location>
</feature>
<feature type="compositionally biased region" description="Basic and acidic residues" evidence="8">
    <location>
        <begin position="87"/>
        <end position="114"/>
    </location>
</feature>
<proteinExistence type="inferred from homology"/>
<organism evidence="10">
    <name type="scientific">Anthurium amnicola</name>
    <dbReference type="NCBI Taxonomy" id="1678845"/>
    <lineage>
        <taxon>Eukaryota</taxon>
        <taxon>Viridiplantae</taxon>
        <taxon>Streptophyta</taxon>
        <taxon>Embryophyta</taxon>
        <taxon>Tracheophyta</taxon>
        <taxon>Spermatophyta</taxon>
        <taxon>Magnoliopsida</taxon>
        <taxon>Liliopsida</taxon>
        <taxon>Araceae</taxon>
        <taxon>Pothoideae</taxon>
        <taxon>Potheae</taxon>
        <taxon>Anthurium</taxon>
    </lineage>
</organism>
<dbReference type="GO" id="GO:0009408">
    <property type="term" value="P:response to heat"/>
    <property type="evidence" value="ECO:0007669"/>
    <property type="project" value="UniProtKB-ARBA"/>
</dbReference>
<evidence type="ECO:0000256" key="1">
    <source>
        <dbReference type="ARBA" id="ARBA00004173"/>
    </source>
</evidence>
<dbReference type="Pfam" id="PF00011">
    <property type="entry name" value="HSP20"/>
    <property type="match status" value="1"/>
</dbReference>
<keyword evidence="3 10" id="KW-0346">Stress response</keyword>
<comment type="subunit">
    <text evidence="5">May form oligomeric structures.</text>
</comment>
<keyword evidence="2" id="KW-0809">Transit peptide</keyword>
<evidence type="ECO:0000259" key="9">
    <source>
        <dbReference type="PROSITE" id="PS01031"/>
    </source>
</evidence>
<feature type="region of interest" description="Disordered" evidence="8">
    <location>
        <begin position="1"/>
        <end position="43"/>
    </location>
</feature>
<reference evidence="10" key="1">
    <citation type="submission" date="2015-07" db="EMBL/GenBank/DDBJ databases">
        <title>Transcriptome Assembly of Anthurium amnicola.</title>
        <authorList>
            <person name="Suzuki J."/>
        </authorList>
    </citation>
    <scope>NUCLEOTIDE SEQUENCE</scope>
</reference>
<feature type="region of interest" description="Disordered" evidence="8">
    <location>
        <begin position="202"/>
        <end position="224"/>
    </location>
</feature>
<sequence length="268" mass="29612">IPSTGPFMNPALAPSSPHHRENQTRGESENPISKAASSELLPTMAATMASRRSSKLLEKLLFPARGVVPRYPSAAACAARSFNTSADARDLSSPREERALDVERRDDRAVSRRRDRDPFSGFFSDVLDPIFPGRSLSQVLNLMDQLMDSPVAAASRGMGMLGGPRRGWDVREDDDALYLRIDMPGLGREHVKVLVEQNTLVIKGEGENSSPSEGEEEPGRRYSSRIDLPSKLYKLDEIKADMKNGVLKVVVPKVKEEERKDVVQISVD</sequence>
<name>A0A1D1YRC6_9ARAE</name>
<feature type="non-terminal residue" evidence="10">
    <location>
        <position position="1"/>
    </location>
</feature>
<evidence type="ECO:0000256" key="7">
    <source>
        <dbReference type="RuleBase" id="RU003616"/>
    </source>
</evidence>
<dbReference type="InterPro" id="IPR002068">
    <property type="entry name" value="A-crystallin/Hsp20_dom"/>
</dbReference>
<dbReference type="FunFam" id="2.60.40.790:FF:000047">
    <property type="entry name" value="23.6 kDa heat shock protein mitochondrial"/>
    <property type="match status" value="1"/>
</dbReference>
<evidence type="ECO:0000256" key="5">
    <source>
        <dbReference type="ARBA" id="ARBA00062444"/>
    </source>
</evidence>
<dbReference type="PROSITE" id="PS01031">
    <property type="entry name" value="SHSP"/>
    <property type="match status" value="1"/>
</dbReference>
<keyword evidence="4" id="KW-0496">Mitochondrion</keyword>
<evidence type="ECO:0000256" key="8">
    <source>
        <dbReference type="SAM" id="MobiDB-lite"/>
    </source>
</evidence>
<dbReference type="EMBL" id="GDJX01010772">
    <property type="protein sequence ID" value="JAT57164.1"/>
    <property type="molecule type" value="Transcribed_RNA"/>
</dbReference>